<keyword evidence="2" id="KW-0238">DNA-binding</keyword>
<sequence length="119" mass="13547">MSKILAQGRTAIWNDELPDVAHQNHAFKAIIFLKEQSDVWLEYLNTPFARDYFAGSNKQTTNLVSINKTQLRGRLIAIPPTDEKQHRRQSRSTDDPMQPAQSLPETRPVNPTTSDRCDG</sequence>
<dbReference type="InterPro" id="IPR044946">
    <property type="entry name" value="Restrct_endonuc_typeI_TRD_sf"/>
</dbReference>
<keyword evidence="1" id="KW-0680">Restriction system</keyword>
<evidence type="ECO:0000256" key="2">
    <source>
        <dbReference type="ARBA" id="ARBA00023125"/>
    </source>
</evidence>
<gene>
    <name evidence="4" type="ORF">AB4875_00980</name>
</gene>
<dbReference type="Proteomes" id="UP001557484">
    <property type="component" value="Unassembled WGS sequence"/>
</dbReference>
<proteinExistence type="predicted"/>
<evidence type="ECO:0000256" key="1">
    <source>
        <dbReference type="ARBA" id="ARBA00022747"/>
    </source>
</evidence>
<accession>A0ABV3TR19</accession>
<evidence type="ECO:0000313" key="4">
    <source>
        <dbReference type="EMBL" id="MEX1664035.1"/>
    </source>
</evidence>
<feature type="region of interest" description="Disordered" evidence="3">
    <location>
        <begin position="74"/>
        <end position="119"/>
    </location>
</feature>
<reference evidence="4 5" key="1">
    <citation type="journal article" date="2011" name="Int. J. Syst. Evol. Microbiol.">
        <title>Zhongshania antarctica gen. nov., sp. nov. and Zhongshania guokunii sp. nov., gammaproteobacteria respectively isolated from coastal attached (fast) ice and surface seawater of the Antarctic.</title>
        <authorList>
            <person name="Li H.J."/>
            <person name="Zhang X.Y."/>
            <person name="Chen C.X."/>
            <person name="Zhang Y.J."/>
            <person name="Gao Z.M."/>
            <person name="Yu Y."/>
            <person name="Chen X.L."/>
            <person name="Chen B."/>
            <person name="Zhang Y.Z."/>
        </authorList>
    </citation>
    <scope>NUCLEOTIDE SEQUENCE [LARGE SCALE GENOMIC DNA]</scope>
    <source>
        <strain evidence="4 5">R06B22</strain>
    </source>
</reference>
<organism evidence="4 5">
    <name type="scientific">Zhongshania arctica</name>
    <dbReference type="NCBI Taxonomy" id="3238302"/>
    <lineage>
        <taxon>Bacteria</taxon>
        <taxon>Pseudomonadati</taxon>
        <taxon>Pseudomonadota</taxon>
        <taxon>Gammaproteobacteria</taxon>
        <taxon>Cellvibrionales</taxon>
        <taxon>Spongiibacteraceae</taxon>
        <taxon>Zhongshania</taxon>
    </lineage>
</organism>
<dbReference type="SUPFAM" id="SSF116734">
    <property type="entry name" value="DNA methylase specificity domain"/>
    <property type="match status" value="1"/>
</dbReference>
<dbReference type="EMBL" id="JBFRYB010000001">
    <property type="protein sequence ID" value="MEX1664035.1"/>
    <property type="molecule type" value="Genomic_DNA"/>
</dbReference>
<dbReference type="RefSeq" id="WP_368374161.1">
    <property type="nucleotide sequence ID" value="NZ_JBFRYB010000001.1"/>
</dbReference>
<comment type="caution">
    <text evidence="4">The sequence shown here is derived from an EMBL/GenBank/DDBJ whole genome shotgun (WGS) entry which is preliminary data.</text>
</comment>
<feature type="compositionally biased region" description="Polar residues" evidence="3">
    <location>
        <begin position="99"/>
        <end position="119"/>
    </location>
</feature>
<protein>
    <submittedName>
        <fullName evidence="4">Uncharacterized protein</fullName>
    </submittedName>
</protein>
<keyword evidence="5" id="KW-1185">Reference proteome</keyword>
<dbReference type="Gene3D" id="3.90.220.20">
    <property type="entry name" value="DNA methylase specificity domains"/>
    <property type="match status" value="1"/>
</dbReference>
<evidence type="ECO:0000313" key="5">
    <source>
        <dbReference type="Proteomes" id="UP001557484"/>
    </source>
</evidence>
<name>A0ABV3TR19_9GAMM</name>
<evidence type="ECO:0000256" key="3">
    <source>
        <dbReference type="SAM" id="MobiDB-lite"/>
    </source>
</evidence>